<keyword evidence="1" id="KW-0175">Coiled coil</keyword>
<keyword evidence="4" id="KW-1185">Reference proteome</keyword>
<comment type="caution">
    <text evidence="3">The sequence shown here is derived from an EMBL/GenBank/DDBJ whole genome shotgun (WGS) entry which is preliminary data.</text>
</comment>
<dbReference type="EMBL" id="MJFZ01000485">
    <property type="protein sequence ID" value="RAW28493.1"/>
    <property type="molecule type" value="Genomic_DNA"/>
</dbReference>
<name>A0A329RUV1_9STRA</name>
<dbReference type="STRING" id="29920.A0A329RUV1"/>
<evidence type="ECO:0000313" key="4">
    <source>
        <dbReference type="Proteomes" id="UP000251314"/>
    </source>
</evidence>
<accession>A0A329RUV1</accession>
<dbReference type="OrthoDB" id="126674at2759"/>
<dbReference type="VEuPathDB" id="FungiDB:PC110_g15127"/>
<evidence type="ECO:0000256" key="2">
    <source>
        <dbReference type="SAM" id="MobiDB-lite"/>
    </source>
</evidence>
<reference evidence="3 4" key="1">
    <citation type="submission" date="2018-01" db="EMBL/GenBank/DDBJ databases">
        <title>Draft genome of the strawberry crown rot pathogen Phytophthora cactorum.</title>
        <authorList>
            <person name="Armitage A.D."/>
            <person name="Lysoe E."/>
            <person name="Nellist C.F."/>
            <person name="Harrison R.J."/>
            <person name="Brurberg M.B."/>
        </authorList>
    </citation>
    <scope>NUCLEOTIDE SEQUENCE [LARGE SCALE GENOMIC DNA]</scope>
    <source>
        <strain evidence="3 4">10300</strain>
    </source>
</reference>
<feature type="compositionally biased region" description="Basic residues" evidence="2">
    <location>
        <begin position="240"/>
        <end position="249"/>
    </location>
</feature>
<evidence type="ECO:0000313" key="3">
    <source>
        <dbReference type="EMBL" id="RAW28493.1"/>
    </source>
</evidence>
<feature type="region of interest" description="Disordered" evidence="2">
    <location>
        <begin position="217"/>
        <end position="251"/>
    </location>
</feature>
<protein>
    <submittedName>
        <fullName evidence="3">Uncharacterized protein</fullName>
    </submittedName>
</protein>
<sequence length="353" mass="39126">MHTNDGSLAENWIIEQGGWQLDRVNKAFGYKLGTTQADQHVSRVLSGWHPKEGARLPSLRALEYPVVACAEKIQVLLFTNTLGCDDHTMNLEEDVAEVLTATLILHYPDMLVLSPDSAIVARIRDAMSARAIGEDEVLAWSDTIRRAFTSPPEISKPSDSDPHSAEVLSLVKHQSEQISVLILQIKRLEERLLSVEAKLHPPLDTRSRSWQTDVVSSATIQPEATHESQHSQKPCAKPCVGRRRARSRFRQSGTSGLRLNHVGVALDAASPAFKSEVLSLGEKTQENPRAFLKTNGSTAAADTVLKDLRMLHKAGKLDAHITQFYDRIERGEVVDPTPPAAMPRFICFKPVER</sequence>
<organism evidence="3 4">
    <name type="scientific">Phytophthora cactorum</name>
    <dbReference type="NCBI Taxonomy" id="29920"/>
    <lineage>
        <taxon>Eukaryota</taxon>
        <taxon>Sar</taxon>
        <taxon>Stramenopiles</taxon>
        <taxon>Oomycota</taxon>
        <taxon>Peronosporomycetes</taxon>
        <taxon>Peronosporales</taxon>
        <taxon>Peronosporaceae</taxon>
        <taxon>Phytophthora</taxon>
    </lineage>
</organism>
<proteinExistence type="predicted"/>
<gene>
    <name evidence="3" type="ORF">PC110_g15127</name>
</gene>
<evidence type="ECO:0000256" key="1">
    <source>
        <dbReference type="SAM" id="Coils"/>
    </source>
</evidence>
<feature type="coiled-coil region" evidence="1">
    <location>
        <begin position="171"/>
        <end position="198"/>
    </location>
</feature>
<dbReference type="AlphaFoldDB" id="A0A329RUV1"/>
<dbReference type="Proteomes" id="UP000251314">
    <property type="component" value="Unassembled WGS sequence"/>
</dbReference>